<protein>
    <recommendedName>
        <fullName evidence="7">Inositol-1-monophosphatase</fullName>
        <ecNumber evidence="7">3.1.3.25</ecNumber>
    </recommendedName>
</protein>
<dbReference type="PROSITE" id="PS00629">
    <property type="entry name" value="IMP_1"/>
    <property type="match status" value="1"/>
</dbReference>
<evidence type="ECO:0000313" key="8">
    <source>
        <dbReference type="EMBL" id="ACF10951.1"/>
    </source>
</evidence>
<dbReference type="eggNOG" id="COG0483">
    <property type="taxonomic scope" value="Bacteria"/>
</dbReference>
<evidence type="ECO:0000256" key="3">
    <source>
        <dbReference type="ARBA" id="ARBA00022723"/>
    </source>
</evidence>
<gene>
    <name evidence="8" type="ordered locus">Cpar_0529</name>
</gene>
<dbReference type="SUPFAM" id="SSF56655">
    <property type="entry name" value="Carbohydrate phosphatase"/>
    <property type="match status" value="1"/>
</dbReference>
<feature type="binding site" evidence="6">
    <location>
        <position position="229"/>
    </location>
    <ligand>
        <name>Mg(2+)</name>
        <dbReference type="ChEBI" id="CHEBI:18420"/>
        <label>1</label>
        <note>catalytic</note>
    </ligand>
</feature>
<dbReference type="KEGG" id="cpc:Cpar_0529"/>
<comment type="similarity">
    <text evidence="7">Belongs to the inositol monophosphatase superfamily.</text>
</comment>
<feature type="binding site" evidence="6">
    <location>
        <position position="99"/>
    </location>
    <ligand>
        <name>Mg(2+)</name>
        <dbReference type="ChEBI" id="CHEBI:18420"/>
        <label>1</label>
        <note>catalytic</note>
    </ligand>
</feature>
<dbReference type="HOGENOM" id="CLU_044118_0_4_10"/>
<keyword evidence="4 7" id="KW-0378">Hydrolase</keyword>
<feature type="binding site" evidence="6">
    <location>
        <position position="83"/>
    </location>
    <ligand>
        <name>Mg(2+)</name>
        <dbReference type="ChEBI" id="CHEBI:18420"/>
        <label>1</label>
        <note>catalytic</note>
    </ligand>
</feature>
<reference evidence="8" key="1">
    <citation type="submission" date="2008-06" db="EMBL/GenBank/DDBJ databases">
        <title>Complete sequence of Chlorobaculum parvum NCIB 8327.</title>
        <authorList>
            <consortium name="US DOE Joint Genome Institute"/>
            <person name="Lucas S."/>
            <person name="Copeland A."/>
            <person name="Lapidus A."/>
            <person name="Glavina del Rio T."/>
            <person name="Dalin E."/>
            <person name="Tice H."/>
            <person name="Bruce D."/>
            <person name="Goodwin L."/>
            <person name="Pitluck S."/>
            <person name="Schmutz J."/>
            <person name="Larimer F."/>
            <person name="Land M."/>
            <person name="Hauser L."/>
            <person name="Kyrpides N."/>
            <person name="Mikhailova N."/>
            <person name="Zhao F."/>
            <person name="Li T."/>
            <person name="Liu Z."/>
            <person name="Overmann J."/>
            <person name="Bryant D.A."/>
            <person name="Richardson P."/>
        </authorList>
    </citation>
    <scope>NUCLEOTIDE SEQUENCE [LARGE SCALE GENOMIC DNA]</scope>
    <source>
        <strain evidence="8">NCIB 8327</strain>
    </source>
</reference>
<sequence>MIYWANHFHSSNTMQHMNLELQTAIKAAKAAGAITLSRFGELSQREIVAKEHKDFVTEVDKQCEAVISATITEAFPDDGLLCEEGTSGKGASGRTWIVDPLDGTLNFIHSFPVFGISIAMTDANGELAVGVVYQPVLDELFTAVRGEGAFLNGDRIGISTREDKQGFLFATGLPFRDYDHYMDGYIAMLRDVIADSAGIRRAGSASIDLAYTAAGRFDGFFEYRLFPWDFSAGVLLVREAGGIVTGIDGSDDVFAHTSILAGSLLTHSLLLEKARKHFGTGSAGSSSI</sequence>
<proteinExistence type="inferred from homology"/>
<organism evidence="8 9">
    <name type="scientific">Chlorobaculum parvum (strain DSM 263 / NCIMB 8327)</name>
    <name type="common">Chlorobium vibrioforme subsp. thiosulfatophilum</name>
    <dbReference type="NCBI Taxonomy" id="517417"/>
    <lineage>
        <taxon>Bacteria</taxon>
        <taxon>Pseudomonadati</taxon>
        <taxon>Chlorobiota</taxon>
        <taxon>Chlorobiia</taxon>
        <taxon>Chlorobiales</taxon>
        <taxon>Chlorobiaceae</taxon>
        <taxon>Chlorobaculum</taxon>
    </lineage>
</organism>
<dbReference type="InterPro" id="IPR000760">
    <property type="entry name" value="Inositol_monophosphatase-like"/>
</dbReference>
<evidence type="ECO:0000256" key="7">
    <source>
        <dbReference type="RuleBase" id="RU364068"/>
    </source>
</evidence>
<dbReference type="FunFam" id="3.30.540.10:FF:000003">
    <property type="entry name" value="Inositol-1-monophosphatase"/>
    <property type="match status" value="1"/>
</dbReference>
<keyword evidence="5 6" id="KW-0460">Magnesium</keyword>
<comment type="cofactor">
    <cofactor evidence="2 6 7">
        <name>Mg(2+)</name>
        <dbReference type="ChEBI" id="CHEBI:18420"/>
    </cofactor>
</comment>
<dbReference type="EC" id="3.1.3.25" evidence="7"/>
<dbReference type="PANTHER" id="PTHR20854">
    <property type="entry name" value="INOSITOL MONOPHOSPHATASE"/>
    <property type="match status" value="1"/>
</dbReference>
<dbReference type="AlphaFoldDB" id="B3QLZ8"/>
<dbReference type="Pfam" id="PF00459">
    <property type="entry name" value="Inositol_P"/>
    <property type="match status" value="1"/>
</dbReference>
<dbReference type="EMBL" id="CP001099">
    <property type="protein sequence ID" value="ACF10951.1"/>
    <property type="molecule type" value="Genomic_DNA"/>
</dbReference>
<dbReference type="STRING" id="517417.Cpar_0529"/>
<dbReference type="PANTHER" id="PTHR20854:SF4">
    <property type="entry name" value="INOSITOL-1-MONOPHOSPHATASE-RELATED"/>
    <property type="match status" value="1"/>
</dbReference>
<dbReference type="InterPro" id="IPR020583">
    <property type="entry name" value="Inositol_monoP_metal-BS"/>
</dbReference>
<dbReference type="Gene3D" id="3.40.190.80">
    <property type="match status" value="1"/>
</dbReference>
<evidence type="ECO:0000256" key="6">
    <source>
        <dbReference type="PIRSR" id="PIRSR600760-2"/>
    </source>
</evidence>
<dbReference type="Gene3D" id="3.30.540.10">
    <property type="entry name" value="Fructose-1,6-Bisphosphatase, subunit A, domain 1"/>
    <property type="match status" value="1"/>
</dbReference>
<dbReference type="GO" id="GO:0046872">
    <property type="term" value="F:metal ion binding"/>
    <property type="evidence" value="ECO:0007669"/>
    <property type="project" value="UniProtKB-KW"/>
</dbReference>
<name>B3QLZ8_CHLP8</name>
<evidence type="ECO:0000256" key="5">
    <source>
        <dbReference type="ARBA" id="ARBA00022842"/>
    </source>
</evidence>
<dbReference type="GO" id="GO:0008934">
    <property type="term" value="F:inositol monophosphate 1-phosphatase activity"/>
    <property type="evidence" value="ECO:0007669"/>
    <property type="project" value="InterPro"/>
</dbReference>
<dbReference type="GO" id="GO:0007165">
    <property type="term" value="P:signal transduction"/>
    <property type="evidence" value="ECO:0007669"/>
    <property type="project" value="TreeGrafter"/>
</dbReference>
<dbReference type="Proteomes" id="UP000008811">
    <property type="component" value="Chromosome"/>
</dbReference>
<comment type="catalytic activity">
    <reaction evidence="1 7">
        <text>a myo-inositol phosphate + H2O = myo-inositol + phosphate</text>
        <dbReference type="Rhea" id="RHEA:24056"/>
        <dbReference type="ChEBI" id="CHEBI:15377"/>
        <dbReference type="ChEBI" id="CHEBI:17268"/>
        <dbReference type="ChEBI" id="CHEBI:43474"/>
        <dbReference type="ChEBI" id="CHEBI:84139"/>
        <dbReference type="EC" id="3.1.3.25"/>
    </reaction>
</comment>
<dbReference type="CDD" id="cd01639">
    <property type="entry name" value="IMPase"/>
    <property type="match status" value="1"/>
</dbReference>
<dbReference type="InterPro" id="IPR033942">
    <property type="entry name" value="IMPase"/>
</dbReference>
<evidence type="ECO:0000256" key="1">
    <source>
        <dbReference type="ARBA" id="ARBA00001033"/>
    </source>
</evidence>
<evidence type="ECO:0000313" key="9">
    <source>
        <dbReference type="Proteomes" id="UP000008811"/>
    </source>
</evidence>
<keyword evidence="9" id="KW-1185">Reference proteome</keyword>
<feature type="binding site" evidence="6">
    <location>
        <position position="101"/>
    </location>
    <ligand>
        <name>Mg(2+)</name>
        <dbReference type="ChEBI" id="CHEBI:18420"/>
        <label>1</label>
        <note>catalytic</note>
    </ligand>
</feature>
<dbReference type="PRINTS" id="PR00377">
    <property type="entry name" value="IMPHPHTASES"/>
</dbReference>
<accession>B3QLZ8</accession>
<dbReference type="GO" id="GO:0006020">
    <property type="term" value="P:inositol metabolic process"/>
    <property type="evidence" value="ECO:0007669"/>
    <property type="project" value="TreeGrafter"/>
</dbReference>
<evidence type="ECO:0000256" key="2">
    <source>
        <dbReference type="ARBA" id="ARBA00001946"/>
    </source>
</evidence>
<evidence type="ECO:0000256" key="4">
    <source>
        <dbReference type="ARBA" id="ARBA00022801"/>
    </source>
</evidence>
<keyword evidence="3 6" id="KW-0479">Metal-binding</keyword>
<feature type="binding site" evidence="6">
    <location>
        <position position="102"/>
    </location>
    <ligand>
        <name>Mg(2+)</name>
        <dbReference type="ChEBI" id="CHEBI:18420"/>
        <label>1</label>
        <note>catalytic</note>
    </ligand>
</feature>